<dbReference type="Pfam" id="PF01485">
    <property type="entry name" value="IBR"/>
    <property type="match status" value="1"/>
</dbReference>
<dbReference type="FunFam" id="3.30.40.10:FF:000137">
    <property type="entry name" value="RanBP-type and C3HC4-type zinc finger-containing protein 1"/>
    <property type="match status" value="1"/>
</dbReference>
<dbReference type="PROSITE" id="PS50908">
    <property type="entry name" value="RWD"/>
    <property type="match status" value="1"/>
</dbReference>
<dbReference type="InterPro" id="IPR017907">
    <property type="entry name" value="Znf_RING_CS"/>
</dbReference>
<evidence type="ECO:0000313" key="16">
    <source>
        <dbReference type="Proteomes" id="UP001445076"/>
    </source>
</evidence>
<keyword evidence="16" id="KW-1185">Reference proteome</keyword>
<dbReference type="GO" id="GO:0008270">
    <property type="term" value="F:zinc ion binding"/>
    <property type="evidence" value="ECO:0007669"/>
    <property type="project" value="UniProtKB-KW"/>
</dbReference>
<dbReference type="PROSITE" id="PS50089">
    <property type="entry name" value="ZF_RING_2"/>
    <property type="match status" value="1"/>
</dbReference>
<dbReference type="GO" id="GO:0061630">
    <property type="term" value="F:ubiquitin protein ligase activity"/>
    <property type="evidence" value="ECO:0007669"/>
    <property type="project" value="UniProtKB-EC"/>
</dbReference>
<sequence>MSLDAEEQDDELLALASIYEESFTSVQDQEAGSMESQDFGKGGELAIYLDLPSDFSLLTKHIGENGELQEQRHVVEHLPPIYLHFTYPATYPSKHPPGFTISCKWLNRSQLTQLCQQLDRLWADNKGCVVMFTWAQFLKDESLNLLGFTGTLDLDNIKPIRQSAGAANNCGLVAANDGQGDTCGAISDGEKKCDSVSDSGSVGNGADDGASSLTLSRQNSQNYDCRTIQDIAPKTNMLRLLRDYDEEMRRKVFDTKNFECKVCFMDKLGANCLEFWPCRHVYCKDCMASYFAVQISEGNIKYLMCPENKCESEANPKQVQELVPEDMYQRWDEMLLNSTLSSLGDIQPCPRYHCQYPVTIEDGQGQCPSCKFVFCGICRFGWHGVDPCRLKHSESRRIMETYINGDESERGALEEQYGKKYLSMLRDEYLSMNYLDENSKQCPRCRAKIEKIDGCNKMTCQRCSIYFCWLCTCMLNKARPYEHYNDQKSPCFNRLFAGMAEDDSDDEMGVFLGD</sequence>
<dbReference type="Pfam" id="PF22191">
    <property type="entry name" value="IBR_1"/>
    <property type="match status" value="1"/>
</dbReference>
<evidence type="ECO:0000256" key="4">
    <source>
        <dbReference type="ARBA" id="ARBA00022679"/>
    </source>
</evidence>
<dbReference type="InterPro" id="IPR013083">
    <property type="entry name" value="Znf_RING/FYVE/PHD"/>
</dbReference>
<evidence type="ECO:0000256" key="9">
    <source>
        <dbReference type="ARBA" id="ARBA00022833"/>
    </source>
</evidence>
<evidence type="ECO:0000256" key="6">
    <source>
        <dbReference type="ARBA" id="ARBA00022737"/>
    </source>
</evidence>
<dbReference type="InterPro" id="IPR044066">
    <property type="entry name" value="TRIAD_supradom"/>
</dbReference>
<dbReference type="PANTHER" id="PTHR11685">
    <property type="entry name" value="RBR FAMILY RING FINGER AND IBR DOMAIN-CONTAINING"/>
    <property type="match status" value="1"/>
</dbReference>
<dbReference type="PROSITE" id="PS00518">
    <property type="entry name" value="ZF_RING_1"/>
    <property type="match status" value="1"/>
</dbReference>
<dbReference type="CDD" id="cd23820">
    <property type="entry name" value="RWD_RNF14"/>
    <property type="match status" value="1"/>
</dbReference>
<evidence type="ECO:0000256" key="10">
    <source>
        <dbReference type="ARBA" id="ARBA00044508"/>
    </source>
</evidence>
<dbReference type="Gene3D" id="3.30.40.10">
    <property type="entry name" value="Zinc/RING finger domain, C3HC4 (zinc finger)"/>
    <property type="match status" value="1"/>
</dbReference>
<keyword evidence="4" id="KW-0808">Transferase</keyword>
<evidence type="ECO:0000313" key="15">
    <source>
        <dbReference type="EMBL" id="KAK8738811.1"/>
    </source>
</evidence>
<evidence type="ECO:0000259" key="12">
    <source>
        <dbReference type="PROSITE" id="PS50089"/>
    </source>
</evidence>
<dbReference type="CDD" id="cd16628">
    <property type="entry name" value="RING-HC_RBR_RNF14"/>
    <property type="match status" value="1"/>
</dbReference>
<dbReference type="SUPFAM" id="SSF57850">
    <property type="entry name" value="RING/U-box"/>
    <property type="match status" value="3"/>
</dbReference>
<evidence type="ECO:0000256" key="3">
    <source>
        <dbReference type="ARBA" id="ARBA00012251"/>
    </source>
</evidence>
<dbReference type="SMART" id="SM00591">
    <property type="entry name" value="RWD"/>
    <property type="match status" value="1"/>
</dbReference>
<dbReference type="InterPro" id="IPR001841">
    <property type="entry name" value="Znf_RING"/>
</dbReference>
<feature type="domain" description="RWD" evidence="13">
    <location>
        <begin position="10"/>
        <end position="145"/>
    </location>
</feature>
<dbReference type="Proteomes" id="UP001445076">
    <property type="component" value="Unassembled WGS sequence"/>
</dbReference>
<dbReference type="InterPro" id="IPR047548">
    <property type="entry name" value="Rcat_RBR_RNF14"/>
</dbReference>
<dbReference type="InterPro" id="IPR002867">
    <property type="entry name" value="IBR_dom"/>
</dbReference>
<keyword evidence="6" id="KW-0677">Repeat</keyword>
<dbReference type="Pfam" id="PF05773">
    <property type="entry name" value="RWD"/>
    <property type="match status" value="1"/>
</dbReference>
<comment type="pathway">
    <text evidence="2">Protein modification; protein ubiquitination.</text>
</comment>
<dbReference type="InterPro" id="IPR006575">
    <property type="entry name" value="RWD_dom"/>
</dbReference>
<evidence type="ECO:0000259" key="14">
    <source>
        <dbReference type="PROSITE" id="PS51873"/>
    </source>
</evidence>
<accession>A0AAW0XGC8</accession>
<dbReference type="CDD" id="cd20341">
    <property type="entry name" value="BRcat_RBR_RNF14"/>
    <property type="match status" value="1"/>
</dbReference>
<dbReference type="PROSITE" id="PS51873">
    <property type="entry name" value="TRIAD"/>
    <property type="match status" value="1"/>
</dbReference>
<dbReference type="SMART" id="SM00647">
    <property type="entry name" value="IBR"/>
    <property type="match status" value="2"/>
</dbReference>
<dbReference type="InterPro" id="IPR031128">
    <property type="entry name" value="RNF14_RING-HC_Zfn"/>
</dbReference>
<evidence type="ECO:0000256" key="5">
    <source>
        <dbReference type="ARBA" id="ARBA00022723"/>
    </source>
</evidence>
<feature type="domain" description="RING-type" evidence="12">
    <location>
        <begin position="260"/>
        <end position="309"/>
    </location>
</feature>
<comment type="caution">
    <text evidence="15">The sequence shown here is derived from an EMBL/GenBank/DDBJ whole genome shotgun (WGS) entry which is preliminary data.</text>
</comment>
<proteinExistence type="inferred from homology"/>
<name>A0AAW0XGC8_CHEQU</name>
<dbReference type="InterPro" id="IPR016135">
    <property type="entry name" value="UBQ-conjugating_enzyme/RWD"/>
</dbReference>
<evidence type="ECO:0000256" key="11">
    <source>
        <dbReference type="PROSITE-ProRule" id="PRU00175"/>
    </source>
</evidence>
<dbReference type="SUPFAM" id="SSF54495">
    <property type="entry name" value="UBC-like"/>
    <property type="match status" value="1"/>
</dbReference>
<dbReference type="Gene3D" id="3.10.110.10">
    <property type="entry name" value="Ubiquitin Conjugating Enzyme"/>
    <property type="match status" value="1"/>
</dbReference>
<comment type="similarity">
    <text evidence="10">Belongs to the RBR family. RNF14 subfamily.</text>
</comment>
<dbReference type="InterPro" id="IPR031127">
    <property type="entry name" value="E3_UB_ligase_RBR"/>
</dbReference>
<dbReference type="EC" id="2.3.2.31" evidence="3"/>
<evidence type="ECO:0000256" key="8">
    <source>
        <dbReference type="ARBA" id="ARBA00022786"/>
    </source>
</evidence>
<dbReference type="AlphaFoldDB" id="A0AAW0XGC8"/>
<comment type="catalytic activity">
    <reaction evidence="1">
        <text>[E2 ubiquitin-conjugating enzyme]-S-ubiquitinyl-L-cysteine + [acceptor protein]-L-lysine = [E2 ubiquitin-conjugating enzyme]-L-cysteine + [acceptor protein]-N(6)-ubiquitinyl-L-lysine.</text>
        <dbReference type="EC" id="2.3.2.31"/>
    </reaction>
</comment>
<keyword evidence="8" id="KW-0833">Ubl conjugation pathway</keyword>
<evidence type="ECO:0000256" key="7">
    <source>
        <dbReference type="ARBA" id="ARBA00022771"/>
    </source>
</evidence>
<evidence type="ECO:0000256" key="2">
    <source>
        <dbReference type="ARBA" id="ARBA00004906"/>
    </source>
</evidence>
<feature type="domain" description="RING-type" evidence="14">
    <location>
        <begin position="256"/>
        <end position="495"/>
    </location>
</feature>
<organism evidence="15 16">
    <name type="scientific">Cherax quadricarinatus</name>
    <name type="common">Australian red claw crayfish</name>
    <dbReference type="NCBI Taxonomy" id="27406"/>
    <lineage>
        <taxon>Eukaryota</taxon>
        <taxon>Metazoa</taxon>
        <taxon>Ecdysozoa</taxon>
        <taxon>Arthropoda</taxon>
        <taxon>Crustacea</taxon>
        <taxon>Multicrustacea</taxon>
        <taxon>Malacostraca</taxon>
        <taxon>Eumalacostraca</taxon>
        <taxon>Eucarida</taxon>
        <taxon>Decapoda</taxon>
        <taxon>Pleocyemata</taxon>
        <taxon>Astacidea</taxon>
        <taxon>Parastacoidea</taxon>
        <taxon>Parastacidae</taxon>
        <taxon>Cherax</taxon>
    </lineage>
</organism>
<dbReference type="GO" id="GO:0016567">
    <property type="term" value="P:protein ubiquitination"/>
    <property type="evidence" value="ECO:0007669"/>
    <property type="project" value="InterPro"/>
</dbReference>
<keyword evidence="7 11" id="KW-0863">Zinc-finger</keyword>
<dbReference type="Gene3D" id="1.20.120.1750">
    <property type="match status" value="1"/>
</dbReference>
<dbReference type="Gene3D" id="2.20.25.20">
    <property type="match status" value="1"/>
</dbReference>
<dbReference type="CDD" id="cd20354">
    <property type="entry name" value="Rcat_RBR_RNF14"/>
    <property type="match status" value="1"/>
</dbReference>
<dbReference type="EMBL" id="JARKIK010000038">
    <property type="protein sequence ID" value="KAK8738811.1"/>
    <property type="molecule type" value="Genomic_DNA"/>
</dbReference>
<evidence type="ECO:0000259" key="13">
    <source>
        <dbReference type="PROSITE" id="PS50908"/>
    </source>
</evidence>
<keyword evidence="9" id="KW-0862">Zinc</keyword>
<gene>
    <name evidence="15" type="ORF">OTU49_003686</name>
</gene>
<protein>
    <recommendedName>
        <fullName evidence="3">RBR-type E3 ubiquitin transferase</fullName>
        <ecNumber evidence="3">2.3.2.31</ecNumber>
    </recommendedName>
</protein>
<keyword evidence="5" id="KW-0479">Metal-binding</keyword>
<reference evidence="15 16" key="1">
    <citation type="journal article" date="2024" name="BMC Genomics">
        <title>Genome assembly of redclaw crayfish (Cherax quadricarinatus) provides insights into its immune adaptation and hypoxia tolerance.</title>
        <authorList>
            <person name="Liu Z."/>
            <person name="Zheng J."/>
            <person name="Li H."/>
            <person name="Fang K."/>
            <person name="Wang S."/>
            <person name="He J."/>
            <person name="Zhou D."/>
            <person name="Weng S."/>
            <person name="Chi M."/>
            <person name="Gu Z."/>
            <person name="He J."/>
            <person name="Li F."/>
            <person name="Wang M."/>
        </authorList>
    </citation>
    <scope>NUCLEOTIDE SEQUENCE [LARGE SCALE GENOMIC DNA]</scope>
    <source>
        <strain evidence="15">ZL_2023a</strain>
    </source>
</reference>
<evidence type="ECO:0000256" key="1">
    <source>
        <dbReference type="ARBA" id="ARBA00001798"/>
    </source>
</evidence>